<organism evidence="1 3">
    <name type="scientific">Enterococcus malodoratus ATCC 43197</name>
    <dbReference type="NCBI Taxonomy" id="1158601"/>
    <lineage>
        <taxon>Bacteria</taxon>
        <taxon>Bacillati</taxon>
        <taxon>Bacillota</taxon>
        <taxon>Bacilli</taxon>
        <taxon>Lactobacillales</taxon>
        <taxon>Enterococcaceae</taxon>
        <taxon>Enterococcus</taxon>
    </lineage>
</organism>
<sequence>MFIYEDKNVLYQLVQEIVSERWELSKQYFDIKMRMEKLEKDGDRFAQIKEVRLCALENEKVQYQNYS</sequence>
<keyword evidence="4" id="KW-1185">Reference proteome</keyword>
<evidence type="ECO:0000313" key="1">
    <source>
        <dbReference type="EMBL" id="EOH77742.1"/>
    </source>
</evidence>
<protein>
    <submittedName>
        <fullName evidence="1">Uncharacterized protein</fullName>
    </submittedName>
</protein>
<gene>
    <name evidence="2" type="ORF">I585_03591</name>
    <name evidence="1" type="ORF">UAI_01829</name>
</gene>
<name>R2P0B9_9ENTE</name>
<reference evidence="1 3" key="1">
    <citation type="submission" date="2013-02" db="EMBL/GenBank/DDBJ databases">
        <title>The Genome Sequence of Enterococcus malodoratus ATCC_43197.</title>
        <authorList>
            <consortium name="The Broad Institute Genome Sequencing Platform"/>
            <consortium name="The Broad Institute Genome Sequencing Center for Infectious Disease"/>
            <person name="Earl A.M."/>
            <person name="Gilmore M.S."/>
            <person name="Lebreton F."/>
            <person name="Walker B."/>
            <person name="Young S.K."/>
            <person name="Zeng Q."/>
            <person name="Gargeya S."/>
            <person name="Fitzgerald M."/>
            <person name="Haas B."/>
            <person name="Abouelleil A."/>
            <person name="Alvarado L."/>
            <person name="Arachchi H.M."/>
            <person name="Berlin A.M."/>
            <person name="Chapman S.B."/>
            <person name="Dewar J."/>
            <person name="Goldberg J."/>
            <person name="Griggs A."/>
            <person name="Gujja S."/>
            <person name="Hansen M."/>
            <person name="Howarth C."/>
            <person name="Imamovic A."/>
            <person name="Larimer J."/>
            <person name="McCowan C."/>
            <person name="Murphy C."/>
            <person name="Neiman D."/>
            <person name="Pearson M."/>
            <person name="Priest M."/>
            <person name="Roberts A."/>
            <person name="Saif S."/>
            <person name="Shea T."/>
            <person name="Sisk P."/>
            <person name="Sykes S."/>
            <person name="Wortman J."/>
            <person name="Nusbaum C."/>
            <person name="Birren B."/>
        </authorList>
    </citation>
    <scope>NUCLEOTIDE SEQUENCE [LARGE SCALE GENOMIC DNA]</scope>
    <source>
        <strain evidence="1 3">ATCC 43197</strain>
    </source>
</reference>
<evidence type="ECO:0000313" key="4">
    <source>
        <dbReference type="Proteomes" id="UP000014148"/>
    </source>
</evidence>
<dbReference type="PATRIC" id="fig|1158601.3.peg.1795"/>
<dbReference type="RefSeq" id="WP_010740668.1">
    <property type="nucleotide sequence ID" value="NZ_KB946250.1"/>
</dbReference>
<dbReference type="EMBL" id="AJAK01000014">
    <property type="protein sequence ID" value="EOH77742.1"/>
    <property type="molecule type" value="Genomic_DNA"/>
</dbReference>
<dbReference type="Proteomes" id="UP000013783">
    <property type="component" value="Unassembled WGS sequence"/>
</dbReference>
<dbReference type="AlphaFoldDB" id="R2P0B9"/>
<evidence type="ECO:0000313" key="3">
    <source>
        <dbReference type="Proteomes" id="UP000013783"/>
    </source>
</evidence>
<evidence type="ECO:0000313" key="2">
    <source>
        <dbReference type="EMBL" id="EOT64394.1"/>
    </source>
</evidence>
<proteinExistence type="predicted"/>
<dbReference type="EMBL" id="ASWA01000004">
    <property type="protein sequence ID" value="EOT64394.1"/>
    <property type="molecule type" value="Genomic_DNA"/>
</dbReference>
<reference evidence="2 4" key="2">
    <citation type="submission" date="2013-03" db="EMBL/GenBank/DDBJ databases">
        <title>The Genome Sequence of Enterococcus malodoratus ATCC_43197 (PacBio/Illumina hybrid assembly).</title>
        <authorList>
            <consortium name="The Broad Institute Genomics Platform"/>
            <consortium name="The Broad Institute Genome Sequencing Center for Infectious Disease"/>
            <person name="Earl A."/>
            <person name="Russ C."/>
            <person name="Gilmore M."/>
            <person name="Surin D."/>
            <person name="Walker B."/>
            <person name="Young S."/>
            <person name="Zeng Q."/>
            <person name="Gargeya S."/>
            <person name="Fitzgerald M."/>
            <person name="Haas B."/>
            <person name="Abouelleil A."/>
            <person name="Allen A.W."/>
            <person name="Alvarado L."/>
            <person name="Arachchi H.M."/>
            <person name="Berlin A.M."/>
            <person name="Chapman S.B."/>
            <person name="Gainer-Dewar J."/>
            <person name="Goldberg J."/>
            <person name="Griggs A."/>
            <person name="Gujja S."/>
            <person name="Hansen M."/>
            <person name="Howarth C."/>
            <person name="Imamovic A."/>
            <person name="Ireland A."/>
            <person name="Larimer J."/>
            <person name="McCowan C."/>
            <person name="Murphy C."/>
            <person name="Pearson M."/>
            <person name="Poon T.W."/>
            <person name="Priest M."/>
            <person name="Roberts A."/>
            <person name="Saif S."/>
            <person name="Shea T."/>
            <person name="Sisk P."/>
            <person name="Sykes S."/>
            <person name="Wortman J."/>
            <person name="Nusbaum C."/>
            <person name="Birren B."/>
        </authorList>
    </citation>
    <scope>NUCLEOTIDE SEQUENCE [LARGE SCALE GENOMIC DNA]</scope>
    <source>
        <strain evidence="2 4">ATCC 43197</strain>
    </source>
</reference>
<accession>R2P0B9</accession>
<dbReference type="Proteomes" id="UP000014148">
    <property type="component" value="Unassembled WGS sequence"/>
</dbReference>
<comment type="caution">
    <text evidence="1">The sequence shown here is derived from an EMBL/GenBank/DDBJ whole genome shotgun (WGS) entry which is preliminary data.</text>
</comment>